<dbReference type="EMBL" id="CP147404">
    <property type="protein sequence ID" value="WXB91596.1"/>
    <property type="molecule type" value="Genomic_DNA"/>
</dbReference>
<keyword evidence="1" id="KW-1133">Transmembrane helix</keyword>
<protein>
    <submittedName>
        <fullName evidence="2">ABC transporter permease</fullName>
    </submittedName>
</protein>
<dbReference type="Proteomes" id="UP001387364">
    <property type="component" value="Chromosome"/>
</dbReference>
<keyword evidence="1" id="KW-0812">Transmembrane</keyword>
<evidence type="ECO:0000313" key="3">
    <source>
        <dbReference type="Proteomes" id="UP001387364"/>
    </source>
</evidence>
<gene>
    <name evidence="2" type="ORF">WDJ61_09925</name>
</gene>
<reference evidence="2 3" key="1">
    <citation type="submission" date="2024-02" db="EMBL/GenBank/DDBJ databases">
        <title>Seven novel Bacillus-like species.</title>
        <authorList>
            <person name="Liu G."/>
        </authorList>
    </citation>
    <scope>NUCLEOTIDE SEQUENCE [LARGE SCALE GENOMIC DNA]</scope>
    <source>
        <strain evidence="2 3">FJAT-52991</strain>
    </source>
</reference>
<dbReference type="Pfam" id="PF05975">
    <property type="entry name" value="EcsB"/>
    <property type="match status" value="1"/>
</dbReference>
<evidence type="ECO:0000256" key="1">
    <source>
        <dbReference type="SAM" id="Phobius"/>
    </source>
</evidence>
<keyword evidence="3" id="KW-1185">Reference proteome</keyword>
<sequence length="381" mass="44831">MSSWQMLMGRVKKNRLSQYKMIRSILDWTVLLYIAVPTAIAAVIIYRSWWSEMPEWSDPFNLFFLNLLAYIIGWFGRYRTYMQEADALFLCKHRVKFIQMKKWAFAYSFGQWVLKSLLITVILLPFLLFHFLLTPSEIIGFFLLLIGGTFFIVTIQTIFFLREGGWKKKLSQVVVFIVLLLGHLAIFPAIIYQPMYSVTTALFLIVIAFILLWPKVTTTAYFQEEVRKENELRSKLMNSIFQFSPDMEKPKVIKRKKPFLFRQSRRIFRQRTEEHGLMELFIKILVRNSTYLSGYFRLVAVTAGAMIVVLPLLFKVLILIGFSFFLRGWMVSLWNQLILSHPISNKYETKLAFYKARKKVSVYSSFPAICFLAILLIVQII</sequence>
<feature type="transmembrane region" description="Helical" evidence="1">
    <location>
        <begin position="104"/>
        <end position="132"/>
    </location>
</feature>
<proteinExistence type="predicted"/>
<keyword evidence="1" id="KW-0472">Membrane</keyword>
<dbReference type="InterPro" id="IPR010288">
    <property type="entry name" value="EcsB_ABC"/>
</dbReference>
<name>A0ABZ2N1Y9_9BACI</name>
<feature type="transmembrane region" description="Helical" evidence="1">
    <location>
        <begin position="21"/>
        <end position="47"/>
    </location>
</feature>
<feature type="transmembrane region" description="Helical" evidence="1">
    <location>
        <begin position="196"/>
        <end position="213"/>
    </location>
</feature>
<evidence type="ECO:0000313" key="2">
    <source>
        <dbReference type="EMBL" id="WXB91596.1"/>
    </source>
</evidence>
<organism evidence="2 3">
    <name type="scientific">Bacillus kandeliae</name>
    <dbReference type="NCBI Taxonomy" id="3129297"/>
    <lineage>
        <taxon>Bacteria</taxon>
        <taxon>Bacillati</taxon>
        <taxon>Bacillota</taxon>
        <taxon>Bacilli</taxon>
        <taxon>Bacillales</taxon>
        <taxon>Bacillaceae</taxon>
        <taxon>Bacillus</taxon>
    </lineage>
</organism>
<feature type="transmembrane region" description="Helical" evidence="1">
    <location>
        <begin position="59"/>
        <end position="76"/>
    </location>
</feature>
<feature type="transmembrane region" description="Helical" evidence="1">
    <location>
        <begin position="320"/>
        <end position="339"/>
    </location>
</feature>
<feature type="transmembrane region" description="Helical" evidence="1">
    <location>
        <begin position="360"/>
        <end position="380"/>
    </location>
</feature>
<feature type="transmembrane region" description="Helical" evidence="1">
    <location>
        <begin position="295"/>
        <end position="314"/>
    </location>
</feature>
<feature type="transmembrane region" description="Helical" evidence="1">
    <location>
        <begin position="138"/>
        <end position="161"/>
    </location>
</feature>
<feature type="transmembrane region" description="Helical" evidence="1">
    <location>
        <begin position="173"/>
        <end position="190"/>
    </location>
</feature>
<dbReference type="RefSeq" id="WP_338749240.1">
    <property type="nucleotide sequence ID" value="NZ_CP147404.1"/>
</dbReference>
<accession>A0ABZ2N1Y9</accession>